<evidence type="ECO:0000259" key="1">
    <source>
        <dbReference type="Pfam" id="PF07883"/>
    </source>
</evidence>
<comment type="caution">
    <text evidence="2">The sequence shown here is derived from an EMBL/GenBank/DDBJ whole genome shotgun (WGS) entry which is preliminary data.</text>
</comment>
<name>A0A1X0AV86_9MYCO</name>
<sequence length="207" mass="22937">MQGWDRARTDKEAGWMPRDSIDNVHALCATAASEDWFLIGNLPSAFRAHADWTAGAYTMMEQRIAPRLLVPPHTHAFDDHVSYVISGRIGFRTGDKEYELKAGESIFRPRGVPHTLWNPSDDTAVMLELTSPGRLEEYIGELRALGYANQATSENVAELARRYGVEFDTAWVDDLCARHGVIAGASFWQAAEDSVAEKPGGLDGTRE</sequence>
<dbReference type="InterPro" id="IPR011051">
    <property type="entry name" value="RmlC_Cupin_sf"/>
</dbReference>
<dbReference type="CDD" id="cd02208">
    <property type="entry name" value="cupin_RmlC-like"/>
    <property type="match status" value="1"/>
</dbReference>
<accession>A0A1X0AV86</accession>
<dbReference type="InterPro" id="IPR014710">
    <property type="entry name" value="RmlC-like_jellyroll"/>
</dbReference>
<dbReference type="Pfam" id="PF07883">
    <property type="entry name" value="Cupin_2"/>
    <property type="match status" value="1"/>
</dbReference>
<proteinExistence type="predicted"/>
<reference evidence="2 3" key="1">
    <citation type="submission" date="2017-02" db="EMBL/GenBank/DDBJ databases">
        <title>The new phylogeny of genus Mycobacterium.</title>
        <authorList>
            <person name="Tortoli E."/>
            <person name="Trovato A."/>
            <person name="Cirillo D.M."/>
        </authorList>
    </citation>
    <scope>NUCLEOTIDE SEQUENCE [LARGE SCALE GENOMIC DNA]</scope>
    <source>
        <strain evidence="2 3">RW6</strain>
    </source>
</reference>
<dbReference type="PANTHER" id="PTHR36440:SF1">
    <property type="entry name" value="PUTATIVE (AFU_ORTHOLOGUE AFUA_8G07350)-RELATED"/>
    <property type="match status" value="1"/>
</dbReference>
<dbReference type="Proteomes" id="UP000192448">
    <property type="component" value="Unassembled WGS sequence"/>
</dbReference>
<dbReference type="Gene3D" id="2.60.120.10">
    <property type="entry name" value="Jelly Rolls"/>
    <property type="match status" value="1"/>
</dbReference>
<feature type="domain" description="Cupin type-2" evidence="1">
    <location>
        <begin position="62"/>
        <end position="128"/>
    </location>
</feature>
<evidence type="ECO:0000313" key="3">
    <source>
        <dbReference type="Proteomes" id="UP000192448"/>
    </source>
</evidence>
<dbReference type="PANTHER" id="PTHR36440">
    <property type="entry name" value="PUTATIVE (AFU_ORTHOLOGUE AFUA_8G07350)-RELATED"/>
    <property type="match status" value="1"/>
</dbReference>
<keyword evidence="3" id="KW-1185">Reference proteome</keyword>
<organism evidence="2 3">
    <name type="scientific">Mycobacterium aquaticum</name>
    <dbReference type="NCBI Taxonomy" id="1927124"/>
    <lineage>
        <taxon>Bacteria</taxon>
        <taxon>Bacillati</taxon>
        <taxon>Actinomycetota</taxon>
        <taxon>Actinomycetes</taxon>
        <taxon>Mycobacteriales</taxon>
        <taxon>Mycobacteriaceae</taxon>
        <taxon>Mycobacterium</taxon>
    </lineage>
</organism>
<dbReference type="InterPro" id="IPR013096">
    <property type="entry name" value="Cupin_2"/>
</dbReference>
<dbReference type="EMBL" id="MVHF01000018">
    <property type="protein sequence ID" value="ORA33982.1"/>
    <property type="molecule type" value="Genomic_DNA"/>
</dbReference>
<gene>
    <name evidence="2" type="ORF">BST13_18655</name>
</gene>
<dbReference type="InterPro" id="IPR053146">
    <property type="entry name" value="QDO-like"/>
</dbReference>
<protein>
    <recommendedName>
        <fullName evidence="1">Cupin type-2 domain-containing protein</fullName>
    </recommendedName>
</protein>
<dbReference type="STRING" id="1927124.BST13_18655"/>
<evidence type="ECO:0000313" key="2">
    <source>
        <dbReference type="EMBL" id="ORA33982.1"/>
    </source>
</evidence>
<dbReference type="AlphaFoldDB" id="A0A1X0AV86"/>
<dbReference type="SUPFAM" id="SSF51182">
    <property type="entry name" value="RmlC-like cupins"/>
    <property type="match status" value="1"/>
</dbReference>